<dbReference type="Proteomes" id="UP000471147">
    <property type="component" value="Unassembled WGS sequence"/>
</dbReference>
<sequence length="285" mass="31113">MKNRTLIMVGGPDSGKTNFLARLVAHLRDGDGKLRAPDLPDDIQYVEEALAYLMKGEFAPRSHNTTDELSGDITLDVREVDTGATATISVPDVSGETWDEVARTAEISRQWLDRVQHADGALLFVRVLSELNVTPLDWVNTAPLLELAGPNPAYAIPSQVLLCQLLRLLQENLGTGLDTRPRVGIVVTAYDLLDTETRSKGPLSFLRDTYPLFAGMIDNVDDVEIGVFGASVVGGELADVAFQNVYLEGDIVESGYVVDDTLIPMEQVGDISRPVSWVLQFQNST</sequence>
<evidence type="ECO:0000259" key="1">
    <source>
        <dbReference type="Pfam" id="PF19975"/>
    </source>
</evidence>
<accession>A0A6I4LYF8</accession>
<evidence type="ECO:0000313" key="3">
    <source>
        <dbReference type="Proteomes" id="UP000471147"/>
    </source>
</evidence>
<dbReference type="AlphaFoldDB" id="A0A6I4LYF8"/>
<dbReference type="Pfam" id="PF19975">
    <property type="entry name" value="DO-GTPase1"/>
    <property type="match status" value="1"/>
</dbReference>
<dbReference type="InterPro" id="IPR027417">
    <property type="entry name" value="P-loop_NTPase"/>
</dbReference>
<reference evidence="2 3" key="1">
    <citation type="submission" date="2019-01" db="EMBL/GenBank/DDBJ databases">
        <title>Sphingorhabdus lacus sp.nov., isolated from an oligotrophic freshwater lake.</title>
        <authorList>
            <person name="Park M."/>
        </authorList>
    </citation>
    <scope>NUCLEOTIDE SEQUENCE [LARGE SCALE GENOMIC DNA]</scope>
    <source>
        <strain evidence="2 3">IMCC26285</strain>
    </source>
</reference>
<organism evidence="2 3">
    <name type="scientific">Sphingorhabdus profundilacus</name>
    <dbReference type="NCBI Taxonomy" id="2509718"/>
    <lineage>
        <taxon>Bacteria</taxon>
        <taxon>Pseudomonadati</taxon>
        <taxon>Pseudomonadota</taxon>
        <taxon>Alphaproteobacteria</taxon>
        <taxon>Sphingomonadales</taxon>
        <taxon>Sphingomonadaceae</taxon>
        <taxon>Sphingorhabdus</taxon>
    </lineage>
</organism>
<feature type="domain" description="Double-GTPase 1" evidence="1">
    <location>
        <begin position="7"/>
        <end position="278"/>
    </location>
</feature>
<proteinExistence type="predicted"/>
<gene>
    <name evidence="2" type="ORF">EUU23_09340</name>
</gene>
<protein>
    <recommendedName>
        <fullName evidence="1">Double-GTPase 1 domain-containing protein</fullName>
    </recommendedName>
</protein>
<dbReference type="InterPro" id="IPR045530">
    <property type="entry name" value="DO-GTPase1"/>
</dbReference>
<comment type="caution">
    <text evidence="2">The sequence shown here is derived from an EMBL/GenBank/DDBJ whole genome shotgun (WGS) entry which is preliminary data.</text>
</comment>
<dbReference type="SUPFAM" id="SSF52540">
    <property type="entry name" value="P-loop containing nucleoside triphosphate hydrolases"/>
    <property type="match status" value="1"/>
</dbReference>
<dbReference type="RefSeq" id="WP_160353883.1">
    <property type="nucleotide sequence ID" value="NZ_SDWJ01000002.1"/>
</dbReference>
<evidence type="ECO:0000313" key="2">
    <source>
        <dbReference type="EMBL" id="MVZ97909.1"/>
    </source>
</evidence>
<name>A0A6I4LYF8_9SPHN</name>
<dbReference type="OrthoDB" id="9758793at2"/>
<keyword evidence="3" id="KW-1185">Reference proteome</keyword>
<dbReference type="EMBL" id="SDWJ01000002">
    <property type="protein sequence ID" value="MVZ97909.1"/>
    <property type="molecule type" value="Genomic_DNA"/>
</dbReference>